<accession>A0A2N3VH14</accession>
<sequence>MNKLQAVEAARNLLQGPRAFEAPRLDAIDVAMRPWSEGFALQSLGVTNVGQGVKDSIIRMARKSQTNFLPLILDIFGQGLKVDNYLAGDSSGSTAAPWTWWQRNRMDARQTGIHRTALQYGVSYATVLPSLTAGDVSNPAASIRGVSPRQMTALYGEPLEWDPRHGGPVDDDWPIMALEQKGPMIRLYDEQAVHFIGVKHVPQSALGWTDPSYLAVGNFEYIEGRNHGVGVCPVVRYQDRMLLDGEETFGIIEPLLSIQGRIDETVFAMMVAQYFSAFKLRYITGWVPQSEADALRMSAKDTWTFGSKDVKVGELDATDLKNYIESEGSAIRDLSAIAQAPPQSMGASGIANLSEAALAGLEAGRGRKSGELETSLGESHEQLLRTCAHITGDVASATDFASEVKWADATARSFAQTVDGLGKIATMLEIPPEALWPDIPGWSKTKVDRAMEMQRERNEVPDVPAFPE</sequence>
<name>A0A2N3VH14_9NOCA</name>
<evidence type="ECO:0000313" key="1">
    <source>
        <dbReference type="EMBL" id="PKV80903.1"/>
    </source>
</evidence>
<dbReference type="RefSeq" id="WP_101466748.1">
    <property type="nucleotide sequence ID" value="NZ_PJMW01000002.1"/>
</dbReference>
<protein>
    <submittedName>
        <fullName evidence="1">SPP1 Gp6-like portal protein</fullName>
    </submittedName>
</protein>
<organism evidence="1 2">
    <name type="scientific">Nocardia fluminea</name>
    <dbReference type="NCBI Taxonomy" id="134984"/>
    <lineage>
        <taxon>Bacteria</taxon>
        <taxon>Bacillati</taxon>
        <taxon>Actinomycetota</taxon>
        <taxon>Actinomycetes</taxon>
        <taxon>Mycobacteriales</taxon>
        <taxon>Nocardiaceae</taxon>
        <taxon>Nocardia</taxon>
    </lineage>
</organism>
<keyword evidence="2" id="KW-1185">Reference proteome</keyword>
<dbReference type="EMBL" id="PJMW01000002">
    <property type="protein sequence ID" value="PKV80903.1"/>
    <property type="molecule type" value="Genomic_DNA"/>
</dbReference>
<evidence type="ECO:0000313" key="2">
    <source>
        <dbReference type="Proteomes" id="UP000233766"/>
    </source>
</evidence>
<dbReference type="Proteomes" id="UP000233766">
    <property type="component" value="Unassembled WGS sequence"/>
</dbReference>
<dbReference type="AlphaFoldDB" id="A0A2N3VH14"/>
<proteinExistence type="predicted"/>
<dbReference type="OrthoDB" id="1780383at2"/>
<dbReference type="Pfam" id="PF05133">
    <property type="entry name" value="SPP1_portal"/>
    <property type="match status" value="1"/>
</dbReference>
<reference evidence="1 2" key="1">
    <citation type="submission" date="2017-12" db="EMBL/GenBank/DDBJ databases">
        <title>Sequencing the genomes of 1000 Actinobacteria strains.</title>
        <authorList>
            <person name="Klenk H.-P."/>
        </authorList>
    </citation>
    <scope>NUCLEOTIDE SEQUENCE [LARGE SCALE GENOMIC DNA]</scope>
    <source>
        <strain evidence="1 2">DSM 44489</strain>
    </source>
</reference>
<gene>
    <name evidence="1" type="ORF">ATK86_5340</name>
</gene>
<comment type="caution">
    <text evidence="1">The sequence shown here is derived from an EMBL/GenBank/DDBJ whole genome shotgun (WGS) entry which is preliminary data.</text>
</comment>
<dbReference type="InterPro" id="IPR021145">
    <property type="entry name" value="Portal_protein_SPP1_Gp6-like"/>
</dbReference>